<dbReference type="Proteomes" id="UP000202031">
    <property type="component" value="Chromosome"/>
</dbReference>
<dbReference type="EMBL" id="CP015578">
    <property type="protein sequence ID" value="ARQ97150.1"/>
    <property type="molecule type" value="Genomic_DNA"/>
</dbReference>
<sequence>MILYNQHYEMIGISSEGLSLFGFLTPEDFFRSCNDVSEYFLETSPLYNAKKHYIDLIISESQSNIQDMQIKLDNGDIISAKIAVEVVNLKNRNEHYYSVKLLYDGNRLSFFNDQTRWLWDILYISRLDAAEFKHRVLEFTKIAKEKYESLYEAKLLLIDANQDIKDLAKMATDLKLTEFCQILINIQSTNDENLLNEEFLKYIQLINNIENIIKSEIE</sequence>
<organism evidence="1 2">
    <name type="scientific">Campylobacter lanienae NCTC 13004</name>
    <dbReference type="NCBI Taxonomy" id="1031753"/>
    <lineage>
        <taxon>Bacteria</taxon>
        <taxon>Pseudomonadati</taxon>
        <taxon>Campylobacterota</taxon>
        <taxon>Epsilonproteobacteria</taxon>
        <taxon>Campylobacterales</taxon>
        <taxon>Campylobacteraceae</taxon>
        <taxon>Campylobacter</taxon>
    </lineage>
</organism>
<dbReference type="KEGG" id="clx:CLAN_0392"/>
<accession>A0A1X9SLQ2</accession>
<evidence type="ECO:0000313" key="1">
    <source>
        <dbReference type="EMBL" id="ARQ97150.1"/>
    </source>
</evidence>
<dbReference type="RefSeq" id="WP_100590460.1">
    <property type="nucleotide sequence ID" value="NZ_CP015578.1"/>
</dbReference>
<name>A0A1X9SLQ2_9BACT</name>
<gene>
    <name evidence="1" type="ORF">CLAN_0392</name>
</gene>
<reference evidence="2" key="1">
    <citation type="journal article" date="2017" name="Genome Biol. Evol.">
        <title>Comparative Genomic Analysis Identifies a Campylobacter Clade Deficient in Selenium Metabolism.</title>
        <authorList>
            <person name="Miller W.G."/>
            <person name="Yee E."/>
            <person name="Lopes B.S."/>
            <person name="Chapman M.H."/>
            <person name="Huynh S."/>
            <person name="Bono J.L."/>
            <person name="Parker C.T."/>
            <person name="Strachan N.J.C."/>
            <person name="Forbes K.J."/>
        </authorList>
    </citation>
    <scope>NUCLEOTIDE SEQUENCE [LARGE SCALE GENOMIC DNA]</scope>
    <source>
        <strain evidence="2">NCTC 13004</strain>
    </source>
</reference>
<protein>
    <submittedName>
        <fullName evidence="1">Uncharacterized protein</fullName>
    </submittedName>
</protein>
<dbReference type="AlphaFoldDB" id="A0A1X9SLQ2"/>
<evidence type="ECO:0000313" key="2">
    <source>
        <dbReference type="Proteomes" id="UP000202031"/>
    </source>
</evidence>
<proteinExistence type="predicted"/>
<dbReference type="GeneID" id="46920865"/>